<feature type="region of interest" description="Disordered" evidence="1">
    <location>
        <begin position="1"/>
        <end position="43"/>
    </location>
</feature>
<organism evidence="2 3">
    <name type="scientific">Armillaria gallica</name>
    <name type="common">Bulbous honey fungus</name>
    <name type="synonym">Armillaria bulbosa</name>
    <dbReference type="NCBI Taxonomy" id="47427"/>
    <lineage>
        <taxon>Eukaryota</taxon>
        <taxon>Fungi</taxon>
        <taxon>Dikarya</taxon>
        <taxon>Basidiomycota</taxon>
        <taxon>Agaricomycotina</taxon>
        <taxon>Agaricomycetes</taxon>
        <taxon>Agaricomycetidae</taxon>
        <taxon>Agaricales</taxon>
        <taxon>Marasmiineae</taxon>
        <taxon>Physalacriaceae</taxon>
        <taxon>Armillaria</taxon>
    </lineage>
</organism>
<protein>
    <submittedName>
        <fullName evidence="2">Uncharacterized protein</fullName>
    </submittedName>
</protein>
<accession>A0A2H3C9H1</accession>
<evidence type="ECO:0000256" key="1">
    <source>
        <dbReference type="SAM" id="MobiDB-lite"/>
    </source>
</evidence>
<gene>
    <name evidence="2" type="ORF">ARMGADRAFT_1040589</name>
</gene>
<dbReference type="Proteomes" id="UP000217790">
    <property type="component" value="Unassembled WGS sequence"/>
</dbReference>
<reference evidence="3" key="1">
    <citation type="journal article" date="2017" name="Nat. Ecol. Evol.">
        <title>Genome expansion and lineage-specific genetic innovations in the forest pathogenic fungi Armillaria.</title>
        <authorList>
            <person name="Sipos G."/>
            <person name="Prasanna A.N."/>
            <person name="Walter M.C."/>
            <person name="O'Connor E."/>
            <person name="Balint B."/>
            <person name="Krizsan K."/>
            <person name="Kiss B."/>
            <person name="Hess J."/>
            <person name="Varga T."/>
            <person name="Slot J."/>
            <person name="Riley R."/>
            <person name="Boka B."/>
            <person name="Rigling D."/>
            <person name="Barry K."/>
            <person name="Lee J."/>
            <person name="Mihaltcheva S."/>
            <person name="LaButti K."/>
            <person name="Lipzen A."/>
            <person name="Waldron R."/>
            <person name="Moloney N.M."/>
            <person name="Sperisen C."/>
            <person name="Kredics L."/>
            <person name="Vagvoelgyi C."/>
            <person name="Patrignani A."/>
            <person name="Fitzpatrick D."/>
            <person name="Nagy I."/>
            <person name="Doyle S."/>
            <person name="Anderson J.B."/>
            <person name="Grigoriev I.V."/>
            <person name="Gueldener U."/>
            <person name="Muensterkoetter M."/>
            <person name="Nagy L.G."/>
        </authorList>
    </citation>
    <scope>NUCLEOTIDE SEQUENCE [LARGE SCALE GENOMIC DNA]</scope>
    <source>
        <strain evidence="3">Ar21-2</strain>
    </source>
</reference>
<proteinExistence type="predicted"/>
<feature type="compositionally biased region" description="Polar residues" evidence="1">
    <location>
        <begin position="221"/>
        <end position="232"/>
    </location>
</feature>
<evidence type="ECO:0000313" key="3">
    <source>
        <dbReference type="Proteomes" id="UP000217790"/>
    </source>
</evidence>
<dbReference type="EMBL" id="KZ293762">
    <property type="protein sequence ID" value="PBK79731.1"/>
    <property type="molecule type" value="Genomic_DNA"/>
</dbReference>
<feature type="region of interest" description="Disordered" evidence="1">
    <location>
        <begin position="182"/>
        <end position="232"/>
    </location>
</feature>
<dbReference type="AlphaFoldDB" id="A0A2H3C9H1"/>
<sequence length="248" mass="27961">MDSFIFPGKEEGRPEGNQKPVIDIEGFTSTPSTSHSMPMGINRKQDVLPRQKAREGGWLEGIRSQLLLWRGRVGGNVGPATSIHQRRDSDRIYTHLIPWVDALPAHDDEIMTLTSGYHLIAVVRPYRGKAMDQEVAEGRLRGVSSDWRQRGRAVRFIGLRYQTKRRGIEKARIDADASYAKVRPTRQRHPGLRKDTGLLDHPPPPAPRSSTSYTHAHETTRGSPNSNRLSSSILSVPILRRAMNPRRI</sequence>
<dbReference type="InParanoid" id="A0A2H3C9H1"/>
<keyword evidence="3" id="KW-1185">Reference proteome</keyword>
<feature type="compositionally biased region" description="Low complexity" evidence="1">
    <location>
        <begin position="28"/>
        <end position="39"/>
    </location>
</feature>
<evidence type="ECO:0000313" key="2">
    <source>
        <dbReference type="EMBL" id="PBK79731.1"/>
    </source>
</evidence>
<name>A0A2H3C9H1_ARMGA</name>